<evidence type="ECO:0000313" key="6">
    <source>
        <dbReference type="EMBL" id="TSD58415.1"/>
    </source>
</evidence>
<keyword evidence="4" id="KW-0732">Signal</keyword>
<dbReference type="EMBL" id="VLNT01000014">
    <property type="protein sequence ID" value="TSD58415.1"/>
    <property type="molecule type" value="Genomic_DNA"/>
</dbReference>
<dbReference type="GO" id="GO:1904680">
    <property type="term" value="F:peptide transmembrane transporter activity"/>
    <property type="evidence" value="ECO:0007669"/>
    <property type="project" value="TreeGrafter"/>
</dbReference>
<dbReference type="OrthoDB" id="9764591at2"/>
<reference evidence="6 7" key="1">
    <citation type="submission" date="2019-07" db="EMBL/GenBank/DDBJ databases">
        <authorList>
            <person name="Zhao L.H."/>
        </authorList>
    </citation>
    <scope>NUCLEOTIDE SEQUENCE [LARGE SCALE GENOMIC DNA]</scope>
    <source>
        <strain evidence="6 7">Co35</strain>
    </source>
</reference>
<comment type="caution">
    <text evidence="6">The sequence shown here is derived from an EMBL/GenBank/DDBJ whole genome shotgun (WGS) entry which is preliminary data.</text>
</comment>
<accession>A0A554RWG8</accession>
<evidence type="ECO:0000259" key="5">
    <source>
        <dbReference type="Pfam" id="PF00496"/>
    </source>
</evidence>
<evidence type="ECO:0000256" key="1">
    <source>
        <dbReference type="ARBA" id="ARBA00004196"/>
    </source>
</evidence>
<dbReference type="PANTHER" id="PTHR30290">
    <property type="entry name" value="PERIPLASMIC BINDING COMPONENT OF ABC TRANSPORTER"/>
    <property type="match status" value="1"/>
</dbReference>
<dbReference type="SUPFAM" id="SSF53850">
    <property type="entry name" value="Periplasmic binding protein-like II"/>
    <property type="match status" value="1"/>
</dbReference>
<dbReference type="Gene3D" id="3.90.76.10">
    <property type="entry name" value="Dipeptide-binding Protein, Domain 1"/>
    <property type="match status" value="1"/>
</dbReference>
<dbReference type="CDD" id="cd00995">
    <property type="entry name" value="PBP2_NikA_DppA_OppA_like"/>
    <property type="match status" value="1"/>
</dbReference>
<evidence type="ECO:0000256" key="4">
    <source>
        <dbReference type="ARBA" id="ARBA00022729"/>
    </source>
</evidence>
<keyword evidence="3" id="KW-0813">Transport</keyword>
<comment type="similarity">
    <text evidence="2">Belongs to the bacterial solute-binding protein 5 family.</text>
</comment>
<evidence type="ECO:0000256" key="2">
    <source>
        <dbReference type="ARBA" id="ARBA00005695"/>
    </source>
</evidence>
<proteinExistence type="inferred from homology"/>
<dbReference type="PANTHER" id="PTHR30290:SF10">
    <property type="entry name" value="PERIPLASMIC OLIGOPEPTIDE-BINDING PROTEIN-RELATED"/>
    <property type="match status" value="1"/>
</dbReference>
<comment type="subcellular location">
    <subcellularLocation>
        <location evidence="1">Cell envelope</location>
    </subcellularLocation>
</comment>
<dbReference type="InterPro" id="IPR000914">
    <property type="entry name" value="SBP_5_dom"/>
</dbReference>
<keyword evidence="7" id="KW-1185">Reference proteome</keyword>
<evidence type="ECO:0000313" key="7">
    <source>
        <dbReference type="Proteomes" id="UP000316988"/>
    </source>
</evidence>
<dbReference type="Pfam" id="PF00496">
    <property type="entry name" value="SBP_bac_5"/>
    <property type="match status" value="1"/>
</dbReference>
<dbReference type="Gene3D" id="3.10.105.10">
    <property type="entry name" value="Dipeptide-binding Protein, Domain 3"/>
    <property type="match status" value="1"/>
</dbReference>
<feature type="domain" description="Solute-binding protein family 5" evidence="5">
    <location>
        <begin position="163"/>
        <end position="516"/>
    </location>
</feature>
<dbReference type="InterPro" id="IPR039424">
    <property type="entry name" value="SBP_5"/>
</dbReference>
<dbReference type="AlphaFoldDB" id="A0A554RWG8"/>
<dbReference type="GO" id="GO:0015833">
    <property type="term" value="P:peptide transport"/>
    <property type="evidence" value="ECO:0007669"/>
    <property type="project" value="TreeGrafter"/>
</dbReference>
<protein>
    <submittedName>
        <fullName evidence="6">ABC transporter substrate-binding protein</fullName>
    </submittedName>
</protein>
<dbReference type="Gene3D" id="3.40.190.10">
    <property type="entry name" value="Periplasmic binding protein-like II"/>
    <property type="match status" value="1"/>
</dbReference>
<dbReference type="Proteomes" id="UP000316988">
    <property type="component" value="Unassembled WGS sequence"/>
</dbReference>
<dbReference type="GO" id="GO:0030313">
    <property type="term" value="C:cell envelope"/>
    <property type="evidence" value="ECO:0007669"/>
    <property type="project" value="UniProtKB-SubCell"/>
</dbReference>
<organism evidence="6 7">
    <name type="scientific">Aeromicrobium piscarium</name>
    <dbReference type="NCBI Taxonomy" id="2590901"/>
    <lineage>
        <taxon>Bacteria</taxon>
        <taxon>Bacillati</taxon>
        <taxon>Actinomycetota</taxon>
        <taxon>Actinomycetes</taxon>
        <taxon>Propionibacteriales</taxon>
        <taxon>Nocardioidaceae</taxon>
        <taxon>Aeromicrobium</taxon>
    </lineage>
</organism>
<gene>
    <name evidence="6" type="ORF">FNM00_14545</name>
</gene>
<name>A0A554RWG8_9ACTN</name>
<sequence length="595" mass="64539">MAAKPPSDECADDGCTAALGRLDDPKCLTSCHTECLEYQLPNTPFAHTAQFSGWSVGSRLSSVFAPPVTEEPAMTTTIPVSRRRPFRRVAAKLAAVTLAAAVVAGCGGGGGGSDEPVEGGTITVATGQDAIPQLDPGLATFHWEWVLYPLLWDGLTALDEESEVRPAIAESWESNDDFTEWTFHLRDDVTYWDGSPLEADDIVWNIERIIADDNASIGHSYLEGTSGASSDGDTVVVTLDRANATLPLAISHVRIIAPDSVDRINEEPMGTGPFMVDSFVPSDSLKLVRNDDYWGEAPTLDGIDFEAVNDTAAGVTALRSGDIDVLWNVPARDAQALEGAADIRIDEPEISTTNHYLFFDTQTPPFDDPRARQAVAYALDRESVRDTAFSGFGEPSLRNTLIPPDSWAHDDSLTEYEPDLDRAKELFEEAGVTEGDTLTWWGIAGAYPEWQTEAQLLQESLEEIGITLKIENNEIGTWVDAFLPLGKEFPGYIVPNQGGDVNDPNYLLDRLTGGTYEGNWRSDELDSLAAQGTATEDESERAAIYAEAQQLIDAEAPLVNSVHTAMLTAVRQEVEGLWTSSAGNLQLAHAYRTAP</sequence>
<evidence type="ECO:0000256" key="3">
    <source>
        <dbReference type="ARBA" id="ARBA00022448"/>
    </source>
</evidence>